<evidence type="ECO:0000256" key="1">
    <source>
        <dbReference type="PROSITE-ProRule" id="PRU00169"/>
    </source>
</evidence>
<dbReference type="InterPro" id="IPR001789">
    <property type="entry name" value="Sig_transdc_resp-reg_receiver"/>
</dbReference>
<evidence type="ECO:0000313" key="3">
    <source>
        <dbReference type="EMBL" id="APZ92229.1"/>
    </source>
</evidence>
<dbReference type="Proteomes" id="UP000187735">
    <property type="component" value="Chromosome"/>
</dbReference>
<protein>
    <submittedName>
        <fullName evidence="3">Response regulator rcp1</fullName>
    </submittedName>
</protein>
<accession>A0A1P8WDW9</accession>
<sequence length="149" mass="17114">MLENEKVIEILLVEDSVTDAELTLEALKEGRLQNNVHHVSDGEKAMAYLRREGDYRDASRPDLILLDLNMPRMDGRDVLKEMRNDENLKVIPVVVLTTSNYDKDILQSYGLAANNYIVKPVDLTQFFHVIQQVSHFWVKIVALPPPRND</sequence>
<reference evidence="3 4" key="1">
    <citation type="journal article" date="2016" name="Front. Microbiol.">
        <title>Fuerstia marisgermanicae gen. nov., sp. nov., an Unusual Member of the Phylum Planctomycetes from the German Wadden Sea.</title>
        <authorList>
            <person name="Kohn T."/>
            <person name="Heuer A."/>
            <person name="Jogler M."/>
            <person name="Vollmers J."/>
            <person name="Boedeker C."/>
            <person name="Bunk B."/>
            <person name="Rast P."/>
            <person name="Borchert D."/>
            <person name="Glockner I."/>
            <person name="Freese H.M."/>
            <person name="Klenk H.P."/>
            <person name="Overmann J."/>
            <person name="Kaster A.K."/>
            <person name="Rohde M."/>
            <person name="Wiegand S."/>
            <person name="Jogler C."/>
        </authorList>
    </citation>
    <scope>NUCLEOTIDE SEQUENCE [LARGE SCALE GENOMIC DNA]</scope>
    <source>
        <strain evidence="3 4">NH11</strain>
    </source>
</reference>
<dbReference type="CDD" id="cd17557">
    <property type="entry name" value="REC_Rcp-like"/>
    <property type="match status" value="1"/>
</dbReference>
<dbReference type="EMBL" id="CP017641">
    <property type="protein sequence ID" value="APZ92229.1"/>
    <property type="molecule type" value="Genomic_DNA"/>
</dbReference>
<name>A0A1P8WDW9_9PLAN</name>
<dbReference type="Pfam" id="PF00072">
    <property type="entry name" value="Response_reg"/>
    <property type="match status" value="1"/>
</dbReference>
<dbReference type="PANTHER" id="PTHR44520:SF2">
    <property type="entry name" value="RESPONSE REGULATOR RCP1"/>
    <property type="match status" value="1"/>
</dbReference>
<evidence type="ECO:0000259" key="2">
    <source>
        <dbReference type="PROSITE" id="PS50110"/>
    </source>
</evidence>
<organism evidence="3 4">
    <name type="scientific">Fuerstiella marisgermanici</name>
    <dbReference type="NCBI Taxonomy" id="1891926"/>
    <lineage>
        <taxon>Bacteria</taxon>
        <taxon>Pseudomonadati</taxon>
        <taxon>Planctomycetota</taxon>
        <taxon>Planctomycetia</taxon>
        <taxon>Planctomycetales</taxon>
        <taxon>Planctomycetaceae</taxon>
        <taxon>Fuerstiella</taxon>
    </lineage>
</organism>
<keyword evidence="1" id="KW-0597">Phosphoprotein</keyword>
<dbReference type="GO" id="GO:0000160">
    <property type="term" value="P:phosphorelay signal transduction system"/>
    <property type="evidence" value="ECO:0007669"/>
    <property type="project" value="InterPro"/>
</dbReference>
<dbReference type="Gene3D" id="3.40.50.2300">
    <property type="match status" value="1"/>
</dbReference>
<feature type="domain" description="Response regulatory" evidence="2">
    <location>
        <begin position="9"/>
        <end position="134"/>
    </location>
</feature>
<dbReference type="AlphaFoldDB" id="A0A1P8WDW9"/>
<gene>
    <name evidence="3" type="primary">rcp1_3</name>
    <name evidence="3" type="ORF">Fuma_01839</name>
</gene>
<dbReference type="STRING" id="1891926.Fuma_01839"/>
<dbReference type="InterPro" id="IPR052893">
    <property type="entry name" value="TCS_response_regulator"/>
</dbReference>
<dbReference type="RefSeq" id="WP_077023883.1">
    <property type="nucleotide sequence ID" value="NZ_CP017641.1"/>
</dbReference>
<dbReference type="KEGG" id="fmr:Fuma_01839"/>
<dbReference type="InterPro" id="IPR011006">
    <property type="entry name" value="CheY-like_superfamily"/>
</dbReference>
<evidence type="ECO:0000313" key="4">
    <source>
        <dbReference type="Proteomes" id="UP000187735"/>
    </source>
</evidence>
<dbReference type="SMART" id="SM00448">
    <property type="entry name" value="REC"/>
    <property type="match status" value="1"/>
</dbReference>
<dbReference type="PANTHER" id="PTHR44520">
    <property type="entry name" value="RESPONSE REGULATOR RCP1-RELATED"/>
    <property type="match status" value="1"/>
</dbReference>
<proteinExistence type="predicted"/>
<dbReference type="PROSITE" id="PS50110">
    <property type="entry name" value="RESPONSE_REGULATORY"/>
    <property type="match status" value="1"/>
</dbReference>
<keyword evidence="4" id="KW-1185">Reference proteome</keyword>
<feature type="modified residue" description="4-aspartylphosphate" evidence="1">
    <location>
        <position position="67"/>
    </location>
</feature>
<dbReference type="SUPFAM" id="SSF52172">
    <property type="entry name" value="CheY-like"/>
    <property type="match status" value="1"/>
</dbReference>
<dbReference type="OrthoDB" id="195863at2"/>